<protein>
    <submittedName>
        <fullName evidence="3">Uncharacterized protein</fullName>
    </submittedName>
</protein>
<dbReference type="OrthoDB" id="4338163at2"/>
<comment type="caution">
    <text evidence="3">The sequence shown here is derived from an EMBL/GenBank/DDBJ whole genome shotgun (WGS) entry which is preliminary data.</text>
</comment>
<reference evidence="3 4" key="1">
    <citation type="journal article" date="2017" name="Biochemistry">
        <title>Identification of the Biosynthetic Pathway for the Antibiotic Bicyclomycin.</title>
        <authorList>
            <person name="Patteson J."/>
            <person name="Cai W."/>
            <person name="Johnson R.A."/>
            <person name="Santa Maria K."/>
            <person name="Li B."/>
        </authorList>
    </citation>
    <scope>NUCLEOTIDE SEQUENCE [LARGE SCALE GENOMIC DNA]</scope>
    <source>
        <strain evidence="3 4">ATCC 21532</strain>
    </source>
</reference>
<organism evidence="3 4">
    <name type="scientific">Streptomyces cinnamoneus</name>
    <name type="common">Streptoverticillium cinnamoneum</name>
    <dbReference type="NCBI Taxonomy" id="53446"/>
    <lineage>
        <taxon>Bacteria</taxon>
        <taxon>Bacillati</taxon>
        <taxon>Actinomycetota</taxon>
        <taxon>Actinomycetes</taxon>
        <taxon>Kitasatosporales</taxon>
        <taxon>Streptomycetaceae</taxon>
        <taxon>Streptomyces</taxon>
        <taxon>Streptomyces cinnamoneus group</taxon>
    </lineage>
</organism>
<feature type="region of interest" description="Disordered" evidence="1">
    <location>
        <begin position="109"/>
        <end position="139"/>
    </location>
</feature>
<keyword evidence="4" id="KW-1185">Reference proteome</keyword>
<accession>A0A2G1XK04</accession>
<dbReference type="Proteomes" id="UP000222531">
    <property type="component" value="Unassembled WGS sequence"/>
</dbReference>
<dbReference type="AlphaFoldDB" id="A0A2G1XK04"/>
<evidence type="ECO:0000313" key="4">
    <source>
        <dbReference type="Proteomes" id="UP000222531"/>
    </source>
</evidence>
<evidence type="ECO:0000256" key="2">
    <source>
        <dbReference type="SAM" id="SignalP"/>
    </source>
</evidence>
<dbReference type="EMBL" id="NHZO01000143">
    <property type="protein sequence ID" value="PHQ51575.1"/>
    <property type="molecule type" value="Genomic_DNA"/>
</dbReference>
<feature type="signal peptide" evidence="2">
    <location>
        <begin position="1"/>
        <end position="25"/>
    </location>
</feature>
<proteinExistence type="predicted"/>
<gene>
    <name evidence="3" type="ORF">BLA24_12805</name>
</gene>
<evidence type="ECO:0000313" key="3">
    <source>
        <dbReference type="EMBL" id="PHQ51575.1"/>
    </source>
</evidence>
<name>A0A2G1XK04_STRCJ</name>
<sequence length="139" mass="13083">MRRVLTAAALATAALTLGTAPAAQAADLPKALDLGGLTAVDPGSLGDTVDGAARKATGLAGGAGSRAVKKAVPTAGKVSGKAVKSTTSAAQKAAGDVAGSAVDVLGETAGTATESGLPTDTLDGGLPARGLPLTGRPGR</sequence>
<evidence type="ECO:0000256" key="1">
    <source>
        <dbReference type="SAM" id="MobiDB-lite"/>
    </source>
</evidence>
<dbReference type="RefSeq" id="WP_099199115.1">
    <property type="nucleotide sequence ID" value="NZ_JBIRXA010000006.1"/>
</dbReference>
<feature type="chain" id="PRO_5044380999" evidence="2">
    <location>
        <begin position="26"/>
        <end position="139"/>
    </location>
</feature>
<keyword evidence="2" id="KW-0732">Signal</keyword>